<feature type="domain" description="AsmA" evidence="1">
    <location>
        <begin position="1"/>
        <end position="733"/>
    </location>
</feature>
<dbReference type="InterPro" id="IPR052894">
    <property type="entry name" value="AsmA-related"/>
</dbReference>
<dbReference type="eggNOG" id="COG2982">
    <property type="taxonomic scope" value="Bacteria"/>
</dbReference>
<dbReference type="AlphaFoldDB" id="A0A096ALI2"/>
<comment type="caution">
    <text evidence="2">The sequence shown here is derived from an EMBL/GenBank/DDBJ whole genome shotgun (WGS) entry which is preliminary data.</text>
</comment>
<dbReference type="EMBL" id="JRNI01000013">
    <property type="protein sequence ID" value="KGF31532.1"/>
    <property type="molecule type" value="Genomic_DNA"/>
</dbReference>
<accession>A0A096ALI2</accession>
<reference evidence="2 3" key="1">
    <citation type="submission" date="2014-07" db="EMBL/GenBank/DDBJ databases">
        <authorList>
            <person name="McCorrison J."/>
            <person name="Sanka R."/>
            <person name="Torralba M."/>
            <person name="Gillis M."/>
            <person name="Haft D.H."/>
            <person name="Methe B."/>
            <person name="Sutton G."/>
            <person name="Nelson K.E."/>
        </authorList>
    </citation>
    <scope>NUCLEOTIDE SEQUENCE [LARGE SCALE GENOMIC DNA]</scope>
    <source>
        <strain evidence="2 3">DNF00040</strain>
    </source>
</reference>
<evidence type="ECO:0000313" key="2">
    <source>
        <dbReference type="EMBL" id="KGF31532.1"/>
    </source>
</evidence>
<dbReference type="Pfam" id="PF05170">
    <property type="entry name" value="AsmA"/>
    <property type="match status" value="1"/>
</dbReference>
<proteinExistence type="predicted"/>
<protein>
    <recommendedName>
        <fullName evidence="1">AsmA domain-containing protein</fullName>
    </recommendedName>
</protein>
<sequence>MNKWLKRSGIVLVLLILTAVVGGAIFLLNFDPKVYQDRLVKEIKLRYERDLKINGEIELSLFPRIGLRVTDVSLSNKNAETEFSSMQEVRFAVALWPLLFDRFLVDHVKVNGFKSHIVRYADGSLNIDDFYALPLDFDKEHMARRRQQAAAEELPIAERAARMAANEFKIDIAGLDLENGTVLVEDQASKRQFSLDNMSIHTGRITFGEPFSLALNAKLDARHPTDDATLNVRSRLRFEPAASIYQVEQIDATLQGQIKGYRVAEAALNGRFSVDNFAGDAHGKALRLLLNLNALDESKRLSHIDLDVRADEVGLNRIDTQLLAKNLSIKGSTADHQKRSLAWELNSPNLNLSGFDAAAEPLTGTVQFRGEESMDVNVSLDGFSGLASNLKIRENTLKGRYLTSANRAIDIDLSSPLSINLLSGEFSYPALRGLLRLSDGDLLQEAPVIASIRGDLRSSSMDFNVDAVMDAERMNLSGTLKSFSKPSIDFKLSAESLALDHILGVDSDLPLASLMLESDAKDKSQAAAAANQTSTAAAVEEAPSAKPNKSRSLSLKQELLARLSGVGVFDIAKMSYRGLDFQDLSATLFFDSSSDIKIDALRAKFFGGELAANSQMSLDDGSLKVDLKLKDVDMASLLQGFKARALLSSRADIDLALATQGLSEKELLQNLNGQLSLDSAEGKWHGFSMKRVLDDVTHMIDTGSQQLRFEQSETTPFKRLRFAADVNNGIMHFSKLHADSSDFSLVNKDESSQYNMLDGHFDFNLQLNAKQPVSVSRQGVNVQVKGFSIPIRLWNDAELIQVETALQEL</sequence>
<dbReference type="RefSeq" id="WP_036558051.1">
    <property type="nucleotide sequence ID" value="NZ_JRNI01000013.1"/>
</dbReference>
<dbReference type="PANTHER" id="PTHR30441:SF4">
    <property type="entry name" value="PROTEIN ASMA"/>
    <property type="match status" value="1"/>
</dbReference>
<dbReference type="PANTHER" id="PTHR30441">
    <property type="entry name" value="DUF748 DOMAIN-CONTAINING PROTEIN"/>
    <property type="match status" value="1"/>
</dbReference>
<keyword evidence="3" id="KW-1185">Reference proteome</keyword>
<evidence type="ECO:0000259" key="1">
    <source>
        <dbReference type="Pfam" id="PF05170"/>
    </source>
</evidence>
<dbReference type="GO" id="GO:0005886">
    <property type="term" value="C:plasma membrane"/>
    <property type="evidence" value="ECO:0007669"/>
    <property type="project" value="TreeGrafter"/>
</dbReference>
<dbReference type="GO" id="GO:0090313">
    <property type="term" value="P:regulation of protein targeting to membrane"/>
    <property type="evidence" value="ECO:0007669"/>
    <property type="project" value="TreeGrafter"/>
</dbReference>
<organism evidence="2 3">
    <name type="scientific">Oligella urethralis DNF00040</name>
    <dbReference type="NCBI Taxonomy" id="1401065"/>
    <lineage>
        <taxon>Bacteria</taxon>
        <taxon>Pseudomonadati</taxon>
        <taxon>Pseudomonadota</taxon>
        <taxon>Betaproteobacteria</taxon>
        <taxon>Burkholderiales</taxon>
        <taxon>Alcaligenaceae</taxon>
        <taxon>Oligella</taxon>
    </lineage>
</organism>
<gene>
    <name evidence="2" type="ORF">HMPREF2130_03285</name>
</gene>
<name>A0A096ALI2_9BURK</name>
<evidence type="ECO:0000313" key="3">
    <source>
        <dbReference type="Proteomes" id="UP000029629"/>
    </source>
</evidence>
<dbReference type="OrthoDB" id="9766390at2"/>
<dbReference type="InterPro" id="IPR007844">
    <property type="entry name" value="AsmA"/>
</dbReference>
<dbReference type="Proteomes" id="UP000029629">
    <property type="component" value="Unassembled WGS sequence"/>
</dbReference>